<dbReference type="Pfam" id="PF00642">
    <property type="entry name" value="zf-CCCH"/>
    <property type="match status" value="1"/>
</dbReference>
<evidence type="ECO:0000256" key="4">
    <source>
        <dbReference type="ARBA" id="ARBA00022833"/>
    </source>
</evidence>
<keyword evidence="4 5" id="KW-0862">Zinc</keyword>
<feature type="domain" description="C3H1-type" evidence="7">
    <location>
        <begin position="98"/>
        <end position="126"/>
    </location>
</feature>
<organism evidence="8 9">
    <name type="scientific">Cystoisospora suis</name>
    <dbReference type="NCBI Taxonomy" id="483139"/>
    <lineage>
        <taxon>Eukaryota</taxon>
        <taxon>Sar</taxon>
        <taxon>Alveolata</taxon>
        <taxon>Apicomplexa</taxon>
        <taxon>Conoidasida</taxon>
        <taxon>Coccidia</taxon>
        <taxon>Eucoccidiorida</taxon>
        <taxon>Eimeriorina</taxon>
        <taxon>Sarcocystidae</taxon>
        <taxon>Cystoisospora</taxon>
    </lineage>
</organism>
<dbReference type="VEuPathDB" id="ToxoDB:CSUI_010241"/>
<gene>
    <name evidence="8" type="ORF">CSUI_010241</name>
</gene>
<dbReference type="GO" id="GO:0008270">
    <property type="term" value="F:zinc ion binding"/>
    <property type="evidence" value="ECO:0007669"/>
    <property type="project" value="UniProtKB-KW"/>
</dbReference>
<keyword evidence="1 5" id="KW-0479">Metal-binding</keyword>
<dbReference type="SUPFAM" id="SSF90229">
    <property type="entry name" value="CCCH zinc finger"/>
    <property type="match status" value="3"/>
</dbReference>
<feature type="compositionally biased region" description="Polar residues" evidence="6">
    <location>
        <begin position="310"/>
        <end position="319"/>
    </location>
</feature>
<feature type="region of interest" description="Disordered" evidence="6">
    <location>
        <begin position="295"/>
        <end position="325"/>
    </location>
</feature>
<accession>A0A2C6KHH9</accession>
<dbReference type="AlphaFoldDB" id="A0A2C6KHH9"/>
<dbReference type="InterPro" id="IPR036855">
    <property type="entry name" value="Znf_CCCH_sf"/>
</dbReference>
<dbReference type="SMART" id="SM00356">
    <property type="entry name" value="ZnF_C3H1"/>
    <property type="match status" value="3"/>
</dbReference>
<dbReference type="EMBL" id="MIGC01006978">
    <property type="protein sequence ID" value="PHJ15945.1"/>
    <property type="molecule type" value="Genomic_DNA"/>
</dbReference>
<keyword evidence="3 5" id="KW-0863">Zinc-finger</keyword>
<evidence type="ECO:0000256" key="1">
    <source>
        <dbReference type="ARBA" id="ARBA00022723"/>
    </source>
</evidence>
<dbReference type="OrthoDB" id="410307at2759"/>
<feature type="zinc finger region" description="C3H1-type" evidence="5">
    <location>
        <begin position="134"/>
        <end position="161"/>
    </location>
</feature>
<protein>
    <submittedName>
        <fullName evidence="8">Zinc finger (Ccch type) motif-containing protein</fullName>
    </submittedName>
</protein>
<evidence type="ECO:0000256" key="3">
    <source>
        <dbReference type="ARBA" id="ARBA00022771"/>
    </source>
</evidence>
<evidence type="ECO:0000313" key="8">
    <source>
        <dbReference type="EMBL" id="PHJ15945.1"/>
    </source>
</evidence>
<evidence type="ECO:0000313" key="9">
    <source>
        <dbReference type="Proteomes" id="UP000221165"/>
    </source>
</evidence>
<proteinExistence type="predicted"/>
<evidence type="ECO:0000259" key="7">
    <source>
        <dbReference type="PROSITE" id="PS50103"/>
    </source>
</evidence>
<keyword evidence="2" id="KW-0677">Repeat</keyword>
<name>A0A2C6KHH9_9APIC</name>
<dbReference type="PANTHER" id="PTHR12547">
    <property type="entry name" value="CCCH ZINC FINGER/TIS11-RELATED"/>
    <property type="match status" value="1"/>
</dbReference>
<dbReference type="Gene3D" id="4.10.1000.10">
    <property type="entry name" value="Zinc finger, CCCH-type"/>
    <property type="match status" value="3"/>
</dbReference>
<comment type="caution">
    <text evidence="8">The sequence shown here is derived from an EMBL/GenBank/DDBJ whole genome shotgun (WGS) entry which is preliminary data.</text>
</comment>
<dbReference type="Proteomes" id="UP000221165">
    <property type="component" value="Unassembled WGS sequence"/>
</dbReference>
<dbReference type="PROSITE" id="PS50103">
    <property type="entry name" value="ZF_C3H1"/>
    <property type="match status" value="3"/>
</dbReference>
<dbReference type="InterPro" id="IPR000571">
    <property type="entry name" value="Znf_CCCH"/>
</dbReference>
<dbReference type="GO" id="GO:0003729">
    <property type="term" value="F:mRNA binding"/>
    <property type="evidence" value="ECO:0007669"/>
    <property type="project" value="InterPro"/>
</dbReference>
<feature type="domain" description="C3H1-type" evidence="7">
    <location>
        <begin position="134"/>
        <end position="161"/>
    </location>
</feature>
<evidence type="ECO:0000256" key="2">
    <source>
        <dbReference type="ARBA" id="ARBA00022737"/>
    </source>
</evidence>
<dbReference type="RefSeq" id="XP_067917677.1">
    <property type="nucleotide sequence ID" value="XM_068070346.1"/>
</dbReference>
<feature type="region of interest" description="Disordered" evidence="6">
    <location>
        <begin position="338"/>
        <end position="361"/>
    </location>
</feature>
<evidence type="ECO:0000256" key="6">
    <source>
        <dbReference type="SAM" id="MobiDB-lite"/>
    </source>
</evidence>
<evidence type="ECO:0000256" key="5">
    <source>
        <dbReference type="PROSITE-ProRule" id="PRU00723"/>
    </source>
</evidence>
<dbReference type="InterPro" id="IPR045877">
    <property type="entry name" value="ZFP36-like"/>
</dbReference>
<reference evidence="8 9" key="1">
    <citation type="journal article" date="2017" name="Int. J. Parasitol.">
        <title>The genome of the protozoan parasite Cystoisospora suis and a reverse vaccinology approach to identify vaccine candidates.</title>
        <authorList>
            <person name="Palmieri N."/>
            <person name="Shrestha A."/>
            <person name="Ruttkowski B."/>
            <person name="Beck T."/>
            <person name="Vogl C."/>
            <person name="Tomley F."/>
            <person name="Blake D.P."/>
            <person name="Joachim A."/>
        </authorList>
    </citation>
    <scope>NUCLEOTIDE SEQUENCE [LARGE SCALE GENOMIC DNA]</scope>
    <source>
        <strain evidence="8 9">Wien I</strain>
    </source>
</reference>
<sequence>MALPGSQGYCNFPSPSRKMASFKPNFPAGVPADGPCHPCILADSAMLPLDRSYLTRLNLFVKFYKTKMCPFFKKKRCEWGPDCKFAHGRKELRSGPDLSKTKMCPSLQRKGRCEKGTACRFAHRQEELRATSDLYKTSLCYPWMLGSCPAGTQCRHAHGEAEQLKGVRRRMGNWDNPAAVPLPALTNGCEQAAPAQARMRCPLETPPVNVLPPPPSSANGNDEVEFCVRFSVPRGAFVRLNGLQSDRGPHLQSEFDMGSLRRNDSNVETFLRSVVVVPPDVPRTFPDYPSVEVLPSTSPRATAPCAPHGTMSTTPSPVAQPQPEELSTELLPKFLSSGLDFDVPSSERETTSPSSGASACDPLCDYMSKAPGSAPFLGHELRFLPSRSPNW</sequence>
<feature type="zinc finger region" description="C3H1-type" evidence="5">
    <location>
        <begin position="98"/>
        <end position="126"/>
    </location>
</feature>
<dbReference type="GeneID" id="94433557"/>
<feature type="zinc finger region" description="C3H1-type" evidence="5">
    <location>
        <begin position="63"/>
        <end position="90"/>
    </location>
</feature>
<keyword evidence="9" id="KW-1185">Reference proteome</keyword>
<dbReference type="PANTHER" id="PTHR12547:SF18">
    <property type="entry name" value="PROTEIN TIS11"/>
    <property type="match status" value="1"/>
</dbReference>
<feature type="domain" description="C3H1-type" evidence="7">
    <location>
        <begin position="63"/>
        <end position="90"/>
    </location>
</feature>